<proteinExistence type="predicted"/>
<organism evidence="2 3">
    <name type="scientific">Panicum miliaceum</name>
    <name type="common">Proso millet</name>
    <name type="synonym">Broomcorn millet</name>
    <dbReference type="NCBI Taxonomy" id="4540"/>
    <lineage>
        <taxon>Eukaryota</taxon>
        <taxon>Viridiplantae</taxon>
        <taxon>Streptophyta</taxon>
        <taxon>Embryophyta</taxon>
        <taxon>Tracheophyta</taxon>
        <taxon>Spermatophyta</taxon>
        <taxon>Magnoliopsida</taxon>
        <taxon>Liliopsida</taxon>
        <taxon>Poales</taxon>
        <taxon>Poaceae</taxon>
        <taxon>PACMAD clade</taxon>
        <taxon>Panicoideae</taxon>
        <taxon>Panicodae</taxon>
        <taxon>Paniceae</taxon>
        <taxon>Panicinae</taxon>
        <taxon>Panicum</taxon>
        <taxon>Panicum sect. Panicum</taxon>
    </lineage>
</organism>
<reference evidence="3" key="1">
    <citation type="journal article" date="2019" name="Nat. Commun.">
        <title>The genome of broomcorn millet.</title>
        <authorList>
            <person name="Zou C."/>
            <person name="Miki D."/>
            <person name="Li D."/>
            <person name="Tang Q."/>
            <person name="Xiao L."/>
            <person name="Rajput S."/>
            <person name="Deng P."/>
            <person name="Jia W."/>
            <person name="Huang R."/>
            <person name="Zhang M."/>
            <person name="Sun Y."/>
            <person name="Hu J."/>
            <person name="Fu X."/>
            <person name="Schnable P.S."/>
            <person name="Li F."/>
            <person name="Zhang H."/>
            <person name="Feng B."/>
            <person name="Zhu X."/>
            <person name="Liu R."/>
            <person name="Schnable J.C."/>
            <person name="Zhu J.-K."/>
            <person name="Zhang H."/>
        </authorList>
    </citation>
    <scope>NUCLEOTIDE SEQUENCE [LARGE SCALE GENOMIC DNA]</scope>
</reference>
<sequence>MNLRVKCCGSTPEGSKLMQQSLLYGKALEVARKGNEDFETYDIVMKYFQMAEKEVDELLEFRRIEASGVVPGDKEAGYSESQGCSDGESISGNRYGAAGSSLYTSDDDVLKIKAPPRPALKGRPRVNRHPSLLDRIKKPSKNGKTKKDNGTTRITPHCTTCETKGQDKRTCPQNKNAGKKVNKRAGKGSYEEEEEE</sequence>
<feature type="region of interest" description="Disordered" evidence="1">
    <location>
        <begin position="73"/>
        <end position="92"/>
    </location>
</feature>
<feature type="compositionally biased region" description="Polar residues" evidence="1">
    <location>
        <begin position="79"/>
        <end position="92"/>
    </location>
</feature>
<dbReference type="AlphaFoldDB" id="A0A3L6RPW9"/>
<dbReference type="Proteomes" id="UP000275267">
    <property type="component" value="Unassembled WGS sequence"/>
</dbReference>
<keyword evidence="3" id="KW-1185">Reference proteome</keyword>
<accession>A0A3L6RPW9</accession>
<evidence type="ECO:0000313" key="3">
    <source>
        <dbReference type="Proteomes" id="UP000275267"/>
    </source>
</evidence>
<protein>
    <submittedName>
        <fullName evidence="2">Transposon protein, putative, unclassified, expressed</fullName>
    </submittedName>
</protein>
<feature type="region of interest" description="Disordered" evidence="1">
    <location>
        <begin position="115"/>
        <end position="196"/>
    </location>
</feature>
<feature type="compositionally biased region" description="Basic residues" evidence="1">
    <location>
        <begin position="177"/>
        <end position="186"/>
    </location>
</feature>
<gene>
    <name evidence="2" type="ORF">C2845_PM11G02760</name>
</gene>
<name>A0A3L6RPW9_PANMI</name>
<feature type="compositionally biased region" description="Polar residues" evidence="1">
    <location>
        <begin position="153"/>
        <end position="163"/>
    </location>
</feature>
<evidence type="ECO:0000313" key="2">
    <source>
        <dbReference type="EMBL" id="RLN07430.1"/>
    </source>
</evidence>
<dbReference type="EMBL" id="PQIB02000007">
    <property type="protein sequence ID" value="RLN07430.1"/>
    <property type="molecule type" value="Genomic_DNA"/>
</dbReference>
<comment type="caution">
    <text evidence="2">The sequence shown here is derived from an EMBL/GenBank/DDBJ whole genome shotgun (WGS) entry which is preliminary data.</text>
</comment>
<evidence type="ECO:0000256" key="1">
    <source>
        <dbReference type="SAM" id="MobiDB-lite"/>
    </source>
</evidence>